<gene>
    <name evidence="4" type="ORF">BTO18_05625</name>
</gene>
<proteinExistence type="predicted"/>
<dbReference type="RefSeq" id="WP_105015288.1">
    <property type="nucleotide sequence ID" value="NZ_MSCN01000001.1"/>
</dbReference>
<dbReference type="OrthoDB" id="1141931at2"/>
<evidence type="ECO:0000313" key="5">
    <source>
        <dbReference type="Proteomes" id="UP000238882"/>
    </source>
</evidence>
<reference evidence="4 5" key="1">
    <citation type="submission" date="2016-12" db="EMBL/GenBank/DDBJ databases">
        <title>Trade-off between light-utilization and light-protection in marine flavobacteria.</title>
        <authorList>
            <person name="Kumagai Y."/>
            <person name="Yoshizawa S."/>
            <person name="Kogure K."/>
            <person name="Iwasaki W."/>
        </authorList>
    </citation>
    <scope>NUCLEOTIDE SEQUENCE [LARGE SCALE GENOMIC DNA]</scope>
    <source>
        <strain evidence="4 5">NBRC 108759</strain>
    </source>
</reference>
<dbReference type="NCBIfam" id="TIGR04183">
    <property type="entry name" value="Por_Secre_tail"/>
    <property type="match status" value="1"/>
</dbReference>
<keyword evidence="2" id="KW-1133">Transmembrane helix</keyword>
<dbReference type="Proteomes" id="UP000238882">
    <property type="component" value="Unassembled WGS sequence"/>
</dbReference>
<evidence type="ECO:0000259" key="3">
    <source>
        <dbReference type="Pfam" id="PF18962"/>
    </source>
</evidence>
<dbReference type="EMBL" id="MSCN01000001">
    <property type="protein sequence ID" value="PQJ78695.1"/>
    <property type="molecule type" value="Genomic_DNA"/>
</dbReference>
<name>A0A2S7WM56_9FLAO</name>
<dbReference type="InterPro" id="IPR026444">
    <property type="entry name" value="Secre_tail"/>
</dbReference>
<evidence type="ECO:0000256" key="1">
    <source>
        <dbReference type="ARBA" id="ARBA00022729"/>
    </source>
</evidence>
<protein>
    <recommendedName>
        <fullName evidence="3">Secretion system C-terminal sorting domain-containing protein</fullName>
    </recommendedName>
</protein>
<organism evidence="4 5">
    <name type="scientific">Polaribacter porphyrae</name>
    <dbReference type="NCBI Taxonomy" id="1137780"/>
    <lineage>
        <taxon>Bacteria</taxon>
        <taxon>Pseudomonadati</taxon>
        <taxon>Bacteroidota</taxon>
        <taxon>Flavobacteriia</taxon>
        <taxon>Flavobacteriales</taxon>
        <taxon>Flavobacteriaceae</taxon>
    </lineage>
</organism>
<keyword evidence="2" id="KW-0472">Membrane</keyword>
<keyword evidence="1" id="KW-0732">Signal</keyword>
<feature type="domain" description="Secretion system C-terminal sorting" evidence="3">
    <location>
        <begin position="954"/>
        <end position="1017"/>
    </location>
</feature>
<evidence type="ECO:0000256" key="2">
    <source>
        <dbReference type="SAM" id="Phobius"/>
    </source>
</evidence>
<dbReference type="AlphaFoldDB" id="A0A2S7WM56"/>
<feature type="transmembrane region" description="Helical" evidence="2">
    <location>
        <begin position="27"/>
        <end position="44"/>
    </location>
</feature>
<accession>A0A2S7WM56</accession>
<keyword evidence="2" id="KW-0812">Transmembrane</keyword>
<dbReference type="Pfam" id="PF18962">
    <property type="entry name" value="Por_Secre_tail"/>
    <property type="match status" value="1"/>
</dbReference>
<comment type="caution">
    <text evidence="4">The sequence shown here is derived from an EMBL/GenBank/DDBJ whole genome shotgun (WGS) entry which is preliminary data.</text>
</comment>
<keyword evidence="5" id="KW-1185">Reference proteome</keyword>
<sequence length="1018" mass="112661">MKKSVSQRKYRNYPFNNCFFWQRKDHLILKFIITLFFLPIAVISQEFGTNDFRISDAGGIGSSLTEARNSDIAYNTTRNEYLVVWEADDTDFSGFTDNNFQIIGQIISADGVEIGVDFMISNFNVTGKRIAVTPSVVYNSVDNEYLVVWSGGVEDPDFDSYLVYGQRISATGTLISSNFLISTTYLNWHTENPEVSYSKTSNQYFVVWVGSSVHENIQNIYGQRISRWGRKTGTTEFLISTSNNTNTSFDAIDPQITYNSTNNEYLVVWNVDIERYKEEILGQRFNASNGAFIGTNFRISNISDLGTSFDAITPNVIYNETDNQYLVIWGGDVSPGKEEVFGQLLSNVGVEIGSDFQITTHGGDHNVDAKQPDVAWSATTNSYMVAWYGPTLTTFPQRLSTEIWMQEVSNTGTLSGAVVKISDFTSFGYYESYNPKIISNTEQGLLISWHSDGNSFPANTNTAGLVNREEEIFIQMYGSAATWAGTTNTNWNTTTNWKPNFVPTSTTSLLIPNVVNQPIISTNTVVVANDINLEASSSLTIDAGGALTVNNNLIQNGTLTVNSDATKSGSLVVKGTANGNITYNRYVTDDWHTVGAPVIGQNINEFAVTNIALNQIIQNGDNTKYAVAPYNNNVATDNWEYILVADIASAGNLENGKGYSMKRSAAGTYTFTGTIENESKTVTLTEGSKNSWNLIANPYPNFLKFNNLSDVGSNLLLQNASKLHTNNLAVYIWDKATTGYKPYNHASSTLPFLAPGQAFFVRAKEGGSTFTFDKSMQSHHQQRVFAKVQNSNFEISLQISDGKQTKATEIKYLENTTKGFDAGYDAEQFTAQDNSFNVYTNLVDNNNNGAFALQCLPPANFDELIIPIGLTIDANVNVTISAEMLNLPTTLKVYLEDKENNTFIELTNSDYSFTTSSKLEDIGRFYLHTSATVLSTDDEFNSNNISIYQTSKENLRIVGIQNGATKISLSDVLGKQILATSFKANGLNDILLPNLKTGVYLVRLKTKNSKFVKKIIIE</sequence>
<evidence type="ECO:0000313" key="4">
    <source>
        <dbReference type="EMBL" id="PQJ78695.1"/>
    </source>
</evidence>